<dbReference type="PANTHER" id="PTHR42723">
    <property type="entry name" value="CHLOROPHYLL SYNTHASE"/>
    <property type="match status" value="1"/>
</dbReference>
<dbReference type="EMBL" id="RSEC01000060">
    <property type="protein sequence ID" value="RSD10685.1"/>
    <property type="molecule type" value="Genomic_DNA"/>
</dbReference>
<dbReference type="AlphaFoldDB" id="A0A427T056"/>
<accession>A0A427T056</accession>
<protein>
    <submittedName>
        <fullName evidence="5">4-hydroxybenzoate polyprenyltransferase</fullName>
    </submittedName>
</protein>
<comment type="subcellular location">
    <subcellularLocation>
        <location evidence="1">Membrane</location>
        <topology evidence="1">Multi-pass membrane protein</topology>
    </subcellularLocation>
</comment>
<gene>
    <name evidence="5" type="ORF">EIY87_38315</name>
</gene>
<dbReference type="InterPro" id="IPR050475">
    <property type="entry name" value="Prenyltransferase_related"/>
</dbReference>
<organism evidence="5 6">
    <name type="scientific">Amycolatopsis eburnea</name>
    <dbReference type="NCBI Taxonomy" id="2267691"/>
    <lineage>
        <taxon>Bacteria</taxon>
        <taxon>Bacillati</taxon>
        <taxon>Actinomycetota</taxon>
        <taxon>Actinomycetes</taxon>
        <taxon>Pseudonocardiales</taxon>
        <taxon>Pseudonocardiaceae</taxon>
        <taxon>Amycolatopsis</taxon>
    </lineage>
</organism>
<evidence type="ECO:0000313" key="6">
    <source>
        <dbReference type="Proteomes" id="UP000267081"/>
    </source>
</evidence>
<keyword evidence="3" id="KW-1133">Transmembrane helix</keyword>
<evidence type="ECO:0000313" key="5">
    <source>
        <dbReference type="EMBL" id="RSD10685.1"/>
    </source>
</evidence>
<keyword evidence="2" id="KW-0812">Transmembrane</keyword>
<sequence length="279" mass="27787">MGAPVKALVELVRAPAALTVPGDAVAGAAAAGWPFRRRTLALTGASVCIYWAGMALNDYADRHLDAMERPERPIPSGRVSPGAALGVATGLTAGGLGIAAAAGGKRALRVALPLAATVWAYDFVLKETALGPAAMAAARALDVLLGAGGAKPALPAALTVGAHTYAVTTLSRSEVHGAKPALPAATLAATAGVRVAAGRVGPLASALLGTYALTTGRAQYDAVRDPAAPKIRRAVGAGIHGMIPLQAGLIARTGAWRSALAVAAAFPIARALSRKVSPT</sequence>
<evidence type="ECO:0000256" key="1">
    <source>
        <dbReference type="ARBA" id="ARBA00004141"/>
    </source>
</evidence>
<evidence type="ECO:0000256" key="4">
    <source>
        <dbReference type="ARBA" id="ARBA00023136"/>
    </source>
</evidence>
<dbReference type="CDD" id="cd13964">
    <property type="entry name" value="PT_UbiA_1"/>
    <property type="match status" value="1"/>
</dbReference>
<dbReference type="Proteomes" id="UP000267081">
    <property type="component" value="Unassembled WGS sequence"/>
</dbReference>
<name>A0A427T056_9PSEU</name>
<evidence type="ECO:0000256" key="2">
    <source>
        <dbReference type="ARBA" id="ARBA00022692"/>
    </source>
</evidence>
<keyword evidence="5" id="KW-0808">Transferase</keyword>
<dbReference type="OrthoDB" id="2908954at2"/>
<reference evidence="5 6" key="1">
    <citation type="submission" date="2018-12" db="EMBL/GenBank/DDBJ databases">
        <title>Amycolatopsis eburnea sp. nov. actinomycete associate with arbuscular mycorrhiza fungal spore.</title>
        <authorList>
            <person name="Lumyong S."/>
            <person name="Chaiya L."/>
        </authorList>
    </citation>
    <scope>NUCLEOTIDE SEQUENCE [LARGE SCALE GENOMIC DNA]</scope>
    <source>
        <strain evidence="5 6">GLM-1</strain>
    </source>
</reference>
<dbReference type="NCBIfam" id="NF045897">
    <property type="entry name" value="SCO3242_trans"/>
    <property type="match status" value="1"/>
</dbReference>
<dbReference type="GO" id="GO:0016020">
    <property type="term" value="C:membrane"/>
    <property type="evidence" value="ECO:0007669"/>
    <property type="project" value="UniProtKB-SubCell"/>
</dbReference>
<dbReference type="PANTHER" id="PTHR42723:SF1">
    <property type="entry name" value="CHLOROPHYLL SYNTHASE, CHLOROPLASTIC"/>
    <property type="match status" value="1"/>
</dbReference>
<evidence type="ECO:0000256" key="3">
    <source>
        <dbReference type="ARBA" id="ARBA00022989"/>
    </source>
</evidence>
<comment type="caution">
    <text evidence="5">The sequence shown here is derived from an EMBL/GenBank/DDBJ whole genome shotgun (WGS) entry which is preliminary data.</text>
</comment>
<keyword evidence="4" id="KW-0472">Membrane</keyword>
<dbReference type="InterPro" id="IPR044878">
    <property type="entry name" value="UbiA_sf"/>
</dbReference>
<dbReference type="Pfam" id="PF01040">
    <property type="entry name" value="UbiA"/>
    <property type="match status" value="1"/>
</dbReference>
<dbReference type="GO" id="GO:0016765">
    <property type="term" value="F:transferase activity, transferring alkyl or aryl (other than methyl) groups"/>
    <property type="evidence" value="ECO:0007669"/>
    <property type="project" value="InterPro"/>
</dbReference>
<keyword evidence="6" id="KW-1185">Reference proteome</keyword>
<dbReference type="Gene3D" id="1.10.357.140">
    <property type="entry name" value="UbiA prenyltransferase"/>
    <property type="match status" value="1"/>
</dbReference>
<dbReference type="InterPro" id="IPR000537">
    <property type="entry name" value="UbiA_prenyltransferase"/>
</dbReference>
<proteinExistence type="predicted"/>